<dbReference type="Proteomes" id="UP000291758">
    <property type="component" value="Chromosome"/>
</dbReference>
<evidence type="ECO:0000313" key="1">
    <source>
        <dbReference type="EMBL" id="QAY62925.1"/>
    </source>
</evidence>
<dbReference type="InterPro" id="IPR051490">
    <property type="entry name" value="THEM6_lcsJ_thioesterase"/>
</dbReference>
<dbReference type="SUPFAM" id="SSF54637">
    <property type="entry name" value="Thioesterase/thiol ester dehydrase-isomerase"/>
    <property type="match status" value="1"/>
</dbReference>
<evidence type="ECO:0000313" key="2">
    <source>
        <dbReference type="Proteomes" id="UP000291758"/>
    </source>
</evidence>
<dbReference type="Pfam" id="PF13279">
    <property type="entry name" value="4HBT_2"/>
    <property type="match status" value="1"/>
</dbReference>
<dbReference type="KEGG" id="xyl:ET495_06355"/>
<proteinExistence type="predicted"/>
<organism evidence="1 2">
    <name type="scientific">Xylanimonas allomyrinae</name>
    <dbReference type="NCBI Taxonomy" id="2509459"/>
    <lineage>
        <taxon>Bacteria</taxon>
        <taxon>Bacillati</taxon>
        <taxon>Actinomycetota</taxon>
        <taxon>Actinomycetes</taxon>
        <taxon>Micrococcales</taxon>
        <taxon>Promicromonosporaceae</taxon>
        <taxon>Xylanimonas</taxon>
    </lineage>
</organism>
<sequence>MTRMLQLAWKTFRPRKPVPGMGVLDPSVTEMRVHPGDLDVLLHVNNGVYLQMADVARWNFVADLDGSTRLGDRRWYPVVAASTVKYRRSLQLWDRFRITTRVLGWDERIVYLEQVFTRGDDVCATAWLAGRFLSKDGSRIPMPDVIALLGQDAPPASPPLPAEVTAWARSLDVAHRSPAPTGPTPGTTSLP</sequence>
<dbReference type="EMBL" id="CP035495">
    <property type="protein sequence ID" value="QAY62925.1"/>
    <property type="molecule type" value="Genomic_DNA"/>
</dbReference>
<dbReference type="CDD" id="cd00586">
    <property type="entry name" value="4HBT"/>
    <property type="match status" value="1"/>
</dbReference>
<reference evidence="1 2" key="1">
    <citation type="submission" date="2019-01" db="EMBL/GenBank/DDBJ databases">
        <title>Genome sequencing of strain 2JSPR-7.</title>
        <authorList>
            <person name="Heo J."/>
            <person name="Kim S.-J."/>
            <person name="Kim J.-S."/>
            <person name="Hong S.-B."/>
            <person name="Kwon S.-W."/>
        </authorList>
    </citation>
    <scope>NUCLEOTIDE SEQUENCE [LARGE SCALE GENOMIC DNA]</scope>
    <source>
        <strain evidence="1 2">2JSPR-7</strain>
    </source>
</reference>
<name>A0A4P6EKJ5_9MICO</name>
<dbReference type="Gene3D" id="3.10.129.10">
    <property type="entry name" value="Hotdog Thioesterase"/>
    <property type="match status" value="1"/>
</dbReference>
<keyword evidence="2" id="KW-1185">Reference proteome</keyword>
<dbReference type="PANTHER" id="PTHR12475:SF4">
    <property type="entry name" value="PROTEIN THEM6"/>
    <property type="match status" value="1"/>
</dbReference>
<gene>
    <name evidence="1" type="ORF">ET495_06355</name>
</gene>
<dbReference type="InterPro" id="IPR029069">
    <property type="entry name" value="HotDog_dom_sf"/>
</dbReference>
<dbReference type="OrthoDB" id="3727779at2"/>
<protein>
    <submittedName>
        <fullName evidence="1">Acyl-CoA thioesterase</fullName>
    </submittedName>
</protein>
<accession>A0A4P6EKJ5</accession>
<dbReference type="AlphaFoldDB" id="A0A4P6EKJ5"/>
<dbReference type="PANTHER" id="PTHR12475">
    <property type="match status" value="1"/>
</dbReference>